<gene>
    <name evidence="2" type="ORF">FRY97_11985</name>
</gene>
<dbReference type="PANTHER" id="PTHR43566:SF1">
    <property type="entry name" value="AAA+ ATPASE DOMAIN-CONTAINING PROTEIN"/>
    <property type="match status" value="1"/>
</dbReference>
<dbReference type="PANTHER" id="PTHR43566">
    <property type="entry name" value="CONSERVED PROTEIN"/>
    <property type="match status" value="1"/>
</dbReference>
<sequence>KLRIAALAHELNEPLTGRKWQYEMYPISWEEFQNHVGFLKAEQSLTTRLIYGFYPDVINNPGEEKEILKNLVDSYLYRDILSYAEIRKPEVLEKLVQALALQIGSEVNYNELSQIVGVDKNTIQRYISILEKGYVIFKLPSFSSNIRNEIKKNKKIYFYDNGIRNMIIGNFNDINLRQDKGGLWENFLISERIKQNEYKITLAKSFFWRTTQQQEVDYVEAVNQEIFGYEFKWNPKKKVKLPKTFVEKYNAQEKLISNENFREFVIIEK</sequence>
<accession>A0A5C6RLX1</accession>
<evidence type="ECO:0000313" key="3">
    <source>
        <dbReference type="Proteomes" id="UP000321580"/>
    </source>
</evidence>
<protein>
    <submittedName>
        <fullName evidence="2">ATP-binding protein</fullName>
    </submittedName>
</protein>
<feature type="domain" description="DUF4143" evidence="1">
    <location>
        <begin position="78"/>
        <end position="234"/>
    </location>
</feature>
<dbReference type="AlphaFoldDB" id="A0A5C6RLX1"/>
<dbReference type="GO" id="GO:0005524">
    <property type="term" value="F:ATP binding"/>
    <property type="evidence" value="ECO:0007669"/>
    <property type="project" value="UniProtKB-KW"/>
</dbReference>
<evidence type="ECO:0000259" key="1">
    <source>
        <dbReference type="Pfam" id="PF13635"/>
    </source>
</evidence>
<dbReference type="RefSeq" id="WP_147167777.1">
    <property type="nucleotide sequence ID" value="NZ_VOOR01000022.1"/>
</dbReference>
<dbReference type="Pfam" id="PF13635">
    <property type="entry name" value="DUF4143"/>
    <property type="match status" value="1"/>
</dbReference>
<name>A0A5C6RLX1_9BACT</name>
<dbReference type="InterPro" id="IPR025420">
    <property type="entry name" value="DUF4143"/>
</dbReference>
<organism evidence="2 3">
    <name type="scientific">Phaeodactylibacter luteus</name>
    <dbReference type="NCBI Taxonomy" id="1564516"/>
    <lineage>
        <taxon>Bacteria</taxon>
        <taxon>Pseudomonadati</taxon>
        <taxon>Bacteroidota</taxon>
        <taxon>Saprospiria</taxon>
        <taxon>Saprospirales</taxon>
        <taxon>Haliscomenobacteraceae</taxon>
        <taxon>Phaeodactylibacter</taxon>
    </lineage>
</organism>
<evidence type="ECO:0000313" key="2">
    <source>
        <dbReference type="EMBL" id="TXB62909.1"/>
    </source>
</evidence>
<comment type="caution">
    <text evidence="2">The sequence shown here is derived from an EMBL/GenBank/DDBJ whole genome shotgun (WGS) entry which is preliminary data.</text>
</comment>
<keyword evidence="3" id="KW-1185">Reference proteome</keyword>
<feature type="non-terminal residue" evidence="2">
    <location>
        <position position="1"/>
    </location>
</feature>
<reference evidence="2 3" key="1">
    <citation type="submission" date="2019-08" db="EMBL/GenBank/DDBJ databases">
        <title>Genome of Phaeodactylibacter luteus.</title>
        <authorList>
            <person name="Bowman J.P."/>
        </authorList>
    </citation>
    <scope>NUCLEOTIDE SEQUENCE [LARGE SCALE GENOMIC DNA]</scope>
    <source>
        <strain evidence="2 3">KCTC 42180</strain>
    </source>
</reference>
<keyword evidence="2" id="KW-0547">Nucleotide-binding</keyword>
<keyword evidence="2" id="KW-0067">ATP-binding</keyword>
<dbReference type="Proteomes" id="UP000321580">
    <property type="component" value="Unassembled WGS sequence"/>
</dbReference>
<dbReference type="EMBL" id="VOOR01000022">
    <property type="protein sequence ID" value="TXB62909.1"/>
    <property type="molecule type" value="Genomic_DNA"/>
</dbReference>
<proteinExistence type="predicted"/>
<dbReference type="OrthoDB" id="9778168at2"/>